<reference evidence="1" key="1">
    <citation type="submission" date="2015-10" db="EMBL/GenBank/DDBJ databases">
        <authorList>
            <person name="Gilbert D.G."/>
        </authorList>
    </citation>
    <scope>NUCLEOTIDE SEQUENCE</scope>
</reference>
<accession>A0A160TRA7</accession>
<name>A0A160TRA7_9ZZZZ</name>
<evidence type="ECO:0000313" key="1">
    <source>
        <dbReference type="EMBL" id="CUS46624.1"/>
    </source>
</evidence>
<protein>
    <submittedName>
        <fullName evidence="1">Uncharacterized protein</fullName>
    </submittedName>
</protein>
<sequence length="623" mass="69545">MKTGLAALLGVSLLVASAESAARNRWADQPHGPIYAVAPPMHETVKQRLMPQLERLLGQLLRERRDMALGGVRVFESGDKFLPGKIAAAMTYHVLDLPRGDPRLDQRLADYADIADLTVGDPNDSWGIYYYISALHRLKDAGVLDRAVRPATLARLRTQLDWRRFVRPDLTLVDLPNNYYGVAFSIARLRFLMGWEDASASEALLAKMLDHYRRYSGRYGFADETEGEGRFDRYSVLLIGEIAQRLVEAGMEPTPEVKTWLRRSVGLMLPRFNLHGEGFEYGRSIGAYGETAFLEVLTAAARFKLLSSVEERMAYAFSSRIAARYMDFWVDPATGSVDMWGQGRRTDTYRGKHRIFGENLSLARQYIYTDAIWNDLGYRDTAPSSDYARWLGGLPASTTTWFARGDYDRALVTIRDHGHVIGLPIINGAAGQHMNNPYYPVPFSPGMLQGSADARYPNLVPRITLTDGSALMPLAWFRHVTVTRHGAVTEVRWRQDALDLMGASDARRDDRLAVETRYVFAPGRITRSDVVTGGNKVRIARIDMEFATFSDGARSSGRAAISFNRGEVRSFNANGVGECTGIPASDQAYQAPTGAFRTVVRCARTAIPQVGPIRLGWSLSYNY</sequence>
<dbReference type="EMBL" id="CZQE01000383">
    <property type="protein sequence ID" value="CUS46624.1"/>
    <property type="molecule type" value="Genomic_DNA"/>
</dbReference>
<organism evidence="1">
    <name type="scientific">hydrothermal vent metagenome</name>
    <dbReference type="NCBI Taxonomy" id="652676"/>
    <lineage>
        <taxon>unclassified sequences</taxon>
        <taxon>metagenomes</taxon>
        <taxon>ecological metagenomes</taxon>
    </lineage>
</organism>
<dbReference type="AlphaFoldDB" id="A0A160TRA7"/>
<gene>
    <name evidence="1" type="ORF">MGWOODY_Smn1800</name>
</gene>
<proteinExistence type="predicted"/>